<evidence type="ECO:0000256" key="2">
    <source>
        <dbReference type="SAM" id="MobiDB-lite"/>
    </source>
</evidence>
<feature type="compositionally biased region" description="Low complexity" evidence="2">
    <location>
        <begin position="212"/>
        <end position="221"/>
    </location>
</feature>
<feature type="compositionally biased region" description="Low complexity" evidence="2">
    <location>
        <begin position="239"/>
        <end position="253"/>
    </location>
</feature>
<dbReference type="PANTHER" id="PTHR23098">
    <property type="entry name" value="AGAP001331-PA-RELATED"/>
    <property type="match status" value="1"/>
</dbReference>
<reference evidence="4 5" key="1">
    <citation type="submission" date="2024-04" db="EMBL/GenBank/DDBJ databases">
        <authorList>
            <person name="Waldvogel A.-M."/>
            <person name="Schoenle A."/>
        </authorList>
    </citation>
    <scope>NUCLEOTIDE SEQUENCE [LARGE SCALE GENOMIC DNA]</scope>
</reference>
<accession>A0AAV2J3T9</accession>
<dbReference type="Pfam" id="PF13873">
    <property type="entry name" value="Myb_DNA-bind_5"/>
    <property type="match status" value="1"/>
</dbReference>
<dbReference type="InterPro" id="IPR028002">
    <property type="entry name" value="Myb_DNA-bind_5"/>
</dbReference>
<feature type="region of interest" description="Disordered" evidence="2">
    <location>
        <begin position="187"/>
        <end position="253"/>
    </location>
</feature>
<evidence type="ECO:0000256" key="1">
    <source>
        <dbReference type="SAM" id="Coils"/>
    </source>
</evidence>
<evidence type="ECO:0000313" key="4">
    <source>
        <dbReference type="EMBL" id="CAL1571985.1"/>
    </source>
</evidence>
<feature type="coiled-coil region" evidence="1">
    <location>
        <begin position="272"/>
        <end position="299"/>
    </location>
</feature>
<gene>
    <name evidence="4" type="ORF">KC01_LOCUS4038</name>
</gene>
<evidence type="ECO:0000259" key="3">
    <source>
        <dbReference type="Pfam" id="PF13873"/>
    </source>
</evidence>
<keyword evidence="1" id="KW-0175">Coiled coil</keyword>
<sequence>MNSADYTPDEDFRVDPALVGMRSKPRFSHTEVKVLLLAIKKHRYILLRKFNQGVSADAKKMIWCRITDQINSLGENQREVRQIMKKWADLKFDAKRRMTGPNRKNFRRKHLGPIERAVHKILTLSPNPDGDSDADLDQDRCFASISLPDDFSLSSTSVNSYSEAFSSDRTADDMSCESPEYGLDFEEEEDDDQGFLTEPDDFLRSKPTYTYSRQESSSSQPAPAPQRSPEPPQRPEPEPGQSQPPQDLSPVAVCVQQQRQARTLLASVGRSVETLARSLQQLKERQQLFTQESLQLQRQTVDTLRDFSSTALAMLRTTPRPKHHTYTRK</sequence>
<dbReference type="EMBL" id="OZ035832">
    <property type="protein sequence ID" value="CAL1571985.1"/>
    <property type="molecule type" value="Genomic_DNA"/>
</dbReference>
<dbReference type="PANTHER" id="PTHR23098:SF3">
    <property type="entry name" value="MYB-RELATED TRANSCRIPTION FACTOR, PARTNER OF PROFILIN"/>
    <property type="match status" value="1"/>
</dbReference>
<name>A0AAV2J3T9_KNICA</name>
<dbReference type="AlphaFoldDB" id="A0AAV2J3T9"/>
<evidence type="ECO:0000313" key="5">
    <source>
        <dbReference type="Proteomes" id="UP001497482"/>
    </source>
</evidence>
<proteinExistence type="predicted"/>
<protein>
    <recommendedName>
        <fullName evidence="3">Myb/SANT-like DNA-binding domain-containing protein</fullName>
    </recommendedName>
</protein>
<dbReference type="GO" id="GO:0005634">
    <property type="term" value="C:nucleus"/>
    <property type="evidence" value="ECO:0007669"/>
    <property type="project" value="TreeGrafter"/>
</dbReference>
<dbReference type="Proteomes" id="UP001497482">
    <property type="component" value="Chromosome 10"/>
</dbReference>
<feature type="domain" description="Myb/SANT-like DNA-binding" evidence="3">
    <location>
        <begin position="24"/>
        <end position="99"/>
    </location>
</feature>
<organism evidence="4 5">
    <name type="scientific">Knipowitschia caucasica</name>
    <name type="common">Caucasian dwarf goby</name>
    <name type="synonym">Pomatoschistus caucasicus</name>
    <dbReference type="NCBI Taxonomy" id="637954"/>
    <lineage>
        <taxon>Eukaryota</taxon>
        <taxon>Metazoa</taxon>
        <taxon>Chordata</taxon>
        <taxon>Craniata</taxon>
        <taxon>Vertebrata</taxon>
        <taxon>Euteleostomi</taxon>
        <taxon>Actinopterygii</taxon>
        <taxon>Neopterygii</taxon>
        <taxon>Teleostei</taxon>
        <taxon>Neoteleostei</taxon>
        <taxon>Acanthomorphata</taxon>
        <taxon>Gobiaria</taxon>
        <taxon>Gobiiformes</taxon>
        <taxon>Gobioidei</taxon>
        <taxon>Gobiidae</taxon>
        <taxon>Gobiinae</taxon>
        <taxon>Knipowitschia</taxon>
    </lineage>
</organism>
<feature type="compositionally biased region" description="Pro residues" evidence="2">
    <location>
        <begin position="222"/>
        <end position="234"/>
    </location>
</feature>
<keyword evidence="5" id="KW-1185">Reference proteome</keyword>